<evidence type="ECO:0000313" key="1">
    <source>
        <dbReference type="EMBL" id="KAK9835080.1"/>
    </source>
</evidence>
<dbReference type="EMBL" id="JALJOV010002081">
    <property type="protein sequence ID" value="KAK9835080.1"/>
    <property type="molecule type" value="Genomic_DNA"/>
</dbReference>
<evidence type="ECO:0000313" key="2">
    <source>
        <dbReference type="Proteomes" id="UP001485043"/>
    </source>
</evidence>
<gene>
    <name evidence="1" type="ORF">WJX84_003910</name>
</gene>
<organism evidence="1 2">
    <name type="scientific">Apatococcus fuscideae</name>
    <dbReference type="NCBI Taxonomy" id="2026836"/>
    <lineage>
        <taxon>Eukaryota</taxon>
        <taxon>Viridiplantae</taxon>
        <taxon>Chlorophyta</taxon>
        <taxon>core chlorophytes</taxon>
        <taxon>Trebouxiophyceae</taxon>
        <taxon>Chlorellales</taxon>
        <taxon>Chlorellaceae</taxon>
        <taxon>Apatococcus</taxon>
    </lineage>
</organism>
<proteinExistence type="predicted"/>
<accession>A0AAW1RLZ0</accession>
<comment type="caution">
    <text evidence="1">The sequence shown here is derived from an EMBL/GenBank/DDBJ whole genome shotgun (WGS) entry which is preliminary data.</text>
</comment>
<keyword evidence="2" id="KW-1185">Reference proteome</keyword>
<name>A0AAW1RLZ0_9CHLO</name>
<dbReference type="AlphaFoldDB" id="A0AAW1RLZ0"/>
<sequence>MNVLRIGQELASRGHTFVWPISDSHQASHRLLERNTFERLEVVTYKAVEEKVTTNTLSRDPMEGVKVLVQLA</sequence>
<protein>
    <submittedName>
        <fullName evidence="1">Uncharacterized protein</fullName>
    </submittedName>
</protein>
<dbReference type="Proteomes" id="UP001485043">
    <property type="component" value="Unassembled WGS sequence"/>
</dbReference>
<reference evidence="1 2" key="1">
    <citation type="journal article" date="2024" name="Nat. Commun.">
        <title>Phylogenomics reveals the evolutionary origins of lichenization in chlorophyte algae.</title>
        <authorList>
            <person name="Puginier C."/>
            <person name="Libourel C."/>
            <person name="Otte J."/>
            <person name="Skaloud P."/>
            <person name="Haon M."/>
            <person name="Grisel S."/>
            <person name="Petersen M."/>
            <person name="Berrin J.G."/>
            <person name="Delaux P.M."/>
            <person name="Dal Grande F."/>
            <person name="Keller J."/>
        </authorList>
    </citation>
    <scope>NUCLEOTIDE SEQUENCE [LARGE SCALE GENOMIC DNA]</scope>
    <source>
        <strain evidence="1 2">SAG 2523</strain>
    </source>
</reference>